<evidence type="ECO:0000313" key="3">
    <source>
        <dbReference type="Proteomes" id="UP000645966"/>
    </source>
</evidence>
<sequence length="188" mass="21005">MAENKPRIFQDSRDMVMSLLVIVVIMALVVTFTGMCSLRKDPVENGPVREVDAQSFLDLQARAVTFPVRLPDSPEGWVANSARRHPVNNTPAPLIGWVTAERGYLQLLQTDQPAEDAVEQMDAHPREVNGTREVDGREFTVWTPFEDTADTVWTTTLSDVTLVFAGTADEQEFNQLIHNTLAAEPIRN</sequence>
<comment type="caution">
    <text evidence="2">The sequence shown here is derived from an EMBL/GenBank/DDBJ whole genome shotgun (WGS) entry which is preliminary data.</text>
</comment>
<evidence type="ECO:0000313" key="2">
    <source>
        <dbReference type="EMBL" id="MBI8988451.1"/>
    </source>
</evidence>
<evidence type="ECO:0000256" key="1">
    <source>
        <dbReference type="SAM" id="Phobius"/>
    </source>
</evidence>
<proteinExistence type="predicted"/>
<gene>
    <name evidence="2" type="ORF">JDV75_01540</name>
</gene>
<dbReference type="InterPro" id="IPR025339">
    <property type="entry name" value="DUF4245"/>
</dbReference>
<keyword evidence="1" id="KW-0812">Transmembrane</keyword>
<name>A0A934I1N6_9CORY</name>
<reference evidence="2" key="1">
    <citation type="submission" date="2020-12" db="EMBL/GenBank/DDBJ databases">
        <title>Genome public.</title>
        <authorList>
            <person name="Sun Q."/>
        </authorList>
    </citation>
    <scope>NUCLEOTIDE SEQUENCE</scope>
    <source>
        <strain evidence="2">CCM 8863</strain>
    </source>
</reference>
<protein>
    <submittedName>
        <fullName evidence="2">DUF4245 domain-containing protein</fullName>
    </submittedName>
</protein>
<organism evidence="2 3">
    <name type="scientific">Corynebacterium meridianum</name>
    <dbReference type="NCBI Taxonomy" id="2765363"/>
    <lineage>
        <taxon>Bacteria</taxon>
        <taxon>Bacillati</taxon>
        <taxon>Actinomycetota</taxon>
        <taxon>Actinomycetes</taxon>
        <taxon>Mycobacteriales</taxon>
        <taxon>Corynebacteriaceae</taxon>
        <taxon>Corynebacterium</taxon>
    </lineage>
</organism>
<accession>A0A934I1N6</accession>
<dbReference type="EMBL" id="JAEIOS010000009">
    <property type="protein sequence ID" value="MBI8988451.1"/>
    <property type="molecule type" value="Genomic_DNA"/>
</dbReference>
<dbReference type="RefSeq" id="WP_198737490.1">
    <property type="nucleotide sequence ID" value="NZ_JAEIOS010000009.1"/>
</dbReference>
<keyword evidence="3" id="KW-1185">Reference proteome</keyword>
<keyword evidence="1" id="KW-1133">Transmembrane helix</keyword>
<dbReference type="AlphaFoldDB" id="A0A934I1N6"/>
<keyword evidence="1" id="KW-0472">Membrane</keyword>
<dbReference type="Proteomes" id="UP000645966">
    <property type="component" value="Unassembled WGS sequence"/>
</dbReference>
<feature type="transmembrane region" description="Helical" evidence="1">
    <location>
        <begin position="15"/>
        <end position="35"/>
    </location>
</feature>
<dbReference type="Pfam" id="PF14030">
    <property type="entry name" value="DUF4245"/>
    <property type="match status" value="1"/>
</dbReference>